<dbReference type="KEGG" id="gbm:Gbem_4102"/>
<dbReference type="RefSeq" id="WP_012530445.1">
    <property type="nucleotide sequence ID" value="NC_011146.1"/>
</dbReference>
<keyword evidence="2" id="KW-1185">Reference proteome</keyword>
<dbReference type="OrthoDB" id="8778623at2"/>
<sequence>MPKKLKDKILELYCITEEDVIDFREHSFGLNGISIAQVGWLLSAQLACAKKFRTLNTFAVTDVIQRLEGRNPWRSATKAPEQFKHEPLKGLWKAHFVDARYIYRNIINHGAWGGLGVRSCFLLIYDVIPPSGG</sequence>
<name>E1P6A7_CITBB</name>
<accession>E1P6A7</accession>
<proteinExistence type="predicted"/>
<protein>
    <submittedName>
        <fullName evidence="1">Uncharacterized protein</fullName>
    </submittedName>
</protein>
<dbReference type="EMBL" id="CP001124">
    <property type="protein sequence ID" value="ADO00802.1"/>
    <property type="molecule type" value="Genomic_DNA"/>
</dbReference>
<evidence type="ECO:0000313" key="1">
    <source>
        <dbReference type="EMBL" id="ADO00802.1"/>
    </source>
</evidence>
<dbReference type="Proteomes" id="UP000008825">
    <property type="component" value="Chromosome"/>
</dbReference>
<gene>
    <name evidence="1" type="ordered locus">Gbem_4102</name>
</gene>
<dbReference type="STRING" id="404380.Gbem_4102"/>
<dbReference type="HOGENOM" id="CLU_1903694_0_0_7"/>
<dbReference type="AlphaFoldDB" id="E1P6A7"/>
<evidence type="ECO:0000313" key="2">
    <source>
        <dbReference type="Proteomes" id="UP000008825"/>
    </source>
</evidence>
<reference evidence="1 2" key="1">
    <citation type="submission" date="2008-07" db="EMBL/GenBank/DDBJ databases">
        <title>Complete sequence of Geobacter bemidjiensis BEM.</title>
        <authorList>
            <consortium name="US DOE Joint Genome Institute"/>
            <person name="Lucas S."/>
            <person name="Copeland A."/>
            <person name="Lapidus A."/>
            <person name="Glavina del Rio T."/>
            <person name="Dalin E."/>
            <person name="Tice H."/>
            <person name="Bruce D."/>
            <person name="Goodwin L."/>
            <person name="Pitluck S."/>
            <person name="Kiss H."/>
            <person name="Brettin T."/>
            <person name="Detter J.C."/>
            <person name="Han C."/>
            <person name="Kuske C.R."/>
            <person name="Schmutz J."/>
            <person name="Larimer F."/>
            <person name="Land M."/>
            <person name="Hauser L."/>
            <person name="Kyrpides N."/>
            <person name="Lykidis A."/>
            <person name="Lovley D."/>
            <person name="Richardson P."/>
        </authorList>
    </citation>
    <scope>NUCLEOTIDE SEQUENCE [LARGE SCALE GENOMIC DNA]</scope>
    <source>
        <strain evidence="2">ATCC BAA-1014 / DSM 16622 / JCM 12645 / Bem</strain>
    </source>
</reference>
<organism evidence="1 2">
    <name type="scientific">Citrifermentans bemidjiense (strain ATCC BAA-1014 / DSM 16622 / JCM 12645 / Bem)</name>
    <name type="common">Geobacter bemidjiensis</name>
    <dbReference type="NCBI Taxonomy" id="404380"/>
    <lineage>
        <taxon>Bacteria</taxon>
        <taxon>Pseudomonadati</taxon>
        <taxon>Thermodesulfobacteriota</taxon>
        <taxon>Desulfuromonadia</taxon>
        <taxon>Geobacterales</taxon>
        <taxon>Geobacteraceae</taxon>
        <taxon>Citrifermentans</taxon>
    </lineage>
</organism>
<reference evidence="1 2" key="2">
    <citation type="journal article" date="2010" name="BMC Genomics">
        <title>The genome of Geobacter bemidjiensis, exemplar for the subsurface clade of Geobacter species that predominate in Fe(III)-reducing subsurface environments.</title>
        <authorList>
            <person name="Aklujkar M."/>
            <person name="Young N.D."/>
            <person name="Holmes D."/>
            <person name="Chavan M."/>
            <person name="Risso C."/>
            <person name="Kiss H.E."/>
            <person name="Han C.S."/>
            <person name="Land M.L."/>
            <person name="Lovley D.R."/>
        </authorList>
    </citation>
    <scope>NUCLEOTIDE SEQUENCE [LARGE SCALE GENOMIC DNA]</scope>
    <source>
        <strain evidence="2">ATCC BAA-1014 / DSM 16622 / JCM 12645 / Bem</strain>
    </source>
</reference>